<keyword evidence="3" id="KW-1003">Cell membrane</keyword>
<dbReference type="InterPro" id="IPR001245">
    <property type="entry name" value="Ser-Thr/Tyr_kinase_cat_dom"/>
</dbReference>
<dbReference type="InParanoid" id="A0A2G5F136"/>
<dbReference type="EMBL" id="KZ305020">
    <property type="protein sequence ID" value="PIA61607.1"/>
    <property type="molecule type" value="Genomic_DNA"/>
</dbReference>
<keyword evidence="4 11" id="KW-0723">Serine/threonine-protein kinase</keyword>
<dbReference type="Gene3D" id="1.10.510.10">
    <property type="entry name" value="Transferase(Phosphotransferase) domain 1"/>
    <property type="match status" value="1"/>
</dbReference>
<dbReference type="FunFam" id="1.10.510.10:FF:000032">
    <property type="entry name" value="Serine/threonine-protein kinase PBS1"/>
    <property type="match status" value="1"/>
</dbReference>
<dbReference type="PROSITE" id="PS50011">
    <property type="entry name" value="PROTEIN_KINASE_DOM"/>
    <property type="match status" value="1"/>
</dbReference>
<dbReference type="CDD" id="cd14066">
    <property type="entry name" value="STKc_IRAK"/>
    <property type="match status" value="1"/>
</dbReference>
<dbReference type="InterPro" id="IPR008271">
    <property type="entry name" value="Ser/Thr_kinase_AS"/>
</dbReference>
<evidence type="ECO:0000256" key="3">
    <source>
        <dbReference type="ARBA" id="ARBA00022475"/>
    </source>
</evidence>
<dbReference type="Pfam" id="PF07714">
    <property type="entry name" value="PK_Tyr_Ser-Thr"/>
    <property type="match status" value="1"/>
</dbReference>
<reference evidence="14 15" key="1">
    <citation type="submission" date="2017-09" db="EMBL/GenBank/DDBJ databases">
        <title>WGS assembly of Aquilegia coerulea Goldsmith.</title>
        <authorList>
            <person name="Hodges S."/>
            <person name="Kramer E."/>
            <person name="Nordborg M."/>
            <person name="Tomkins J."/>
            <person name="Borevitz J."/>
            <person name="Derieg N."/>
            <person name="Yan J."/>
            <person name="Mihaltcheva S."/>
            <person name="Hayes R.D."/>
            <person name="Rokhsar D."/>
        </authorList>
    </citation>
    <scope>NUCLEOTIDE SEQUENCE [LARGE SCALE GENOMIC DNA]</scope>
    <source>
        <strain evidence="15">cv. Goldsmith</strain>
    </source>
</reference>
<comment type="similarity">
    <text evidence="2">Belongs to the protein kinase superfamily. Ser/Thr protein kinase family.</text>
</comment>
<keyword evidence="7" id="KW-0418">Kinase</keyword>
<evidence type="ECO:0000256" key="6">
    <source>
        <dbReference type="ARBA" id="ARBA00022741"/>
    </source>
</evidence>
<name>A0A2G5F136_AQUCA</name>
<dbReference type="Proteomes" id="UP000230069">
    <property type="component" value="Unassembled WGS sequence"/>
</dbReference>
<feature type="binding site" evidence="10">
    <location>
        <position position="99"/>
    </location>
    <ligand>
        <name>ATP</name>
        <dbReference type="ChEBI" id="CHEBI:30616"/>
    </ligand>
</feature>
<sequence length="341" mass="37823">MGGCLSLKKKKVEVVVKENEKKESSKEVQVGNSGSGSDKSTSVIVPVDGRPAIGENFTYQELADATTNFSPDTLLGQGGFGSVHSGFLKRTQQVVAVKKLDKDSAQGDEEYFMEIRMLSNLDHPNLVKLIGFCAEGDEKLIVYEFMPLGSLNNHLHDLPSDKQPLDWNTRMKIAEGVAKGLEYLHKEMPPVIHRDLKSSNILLGPGYHPKLSDFGLARLGPEGDKTHVSTRVMGTHGYCAPEYMLTGRLTLKSEIYSFGVVLLELITGRKPVGDHTLVEWARPKIKERKDFHTLVDPQLHGNYPKKGLHQALVVSELCLREQHENRPEIDEVVNALSFLAS</sequence>
<comment type="subcellular location">
    <subcellularLocation>
        <location evidence="1">Cell membrane</location>
    </subcellularLocation>
</comment>
<evidence type="ECO:0000256" key="11">
    <source>
        <dbReference type="RuleBase" id="RU000304"/>
    </source>
</evidence>
<dbReference type="InterPro" id="IPR011009">
    <property type="entry name" value="Kinase-like_dom_sf"/>
</dbReference>
<dbReference type="STRING" id="218851.A0A2G5F136"/>
<evidence type="ECO:0000313" key="14">
    <source>
        <dbReference type="EMBL" id="PIA61607.1"/>
    </source>
</evidence>
<keyword evidence="6 10" id="KW-0547">Nucleotide-binding</keyword>
<evidence type="ECO:0000256" key="9">
    <source>
        <dbReference type="ARBA" id="ARBA00023136"/>
    </source>
</evidence>
<gene>
    <name evidence="14" type="ORF">AQUCO_00300847v1</name>
</gene>
<dbReference type="PROSITE" id="PS00108">
    <property type="entry name" value="PROTEIN_KINASE_ST"/>
    <property type="match status" value="1"/>
</dbReference>
<evidence type="ECO:0000313" key="15">
    <source>
        <dbReference type="Proteomes" id="UP000230069"/>
    </source>
</evidence>
<dbReference type="PANTHER" id="PTHR47985:SF4">
    <property type="entry name" value="SERINE_THREONINE-PROTEIN KINASE PBL27"/>
    <property type="match status" value="1"/>
</dbReference>
<keyword evidence="15" id="KW-1185">Reference proteome</keyword>
<evidence type="ECO:0000256" key="7">
    <source>
        <dbReference type="ARBA" id="ARBA00022777"/>
    </source>
</evidence>
<evidence type="ECO:0000256" key="1">
    <source>
        <dbReference type="ARBA" id="ARBA00004236"/>
    </source>
</evidence>
<dbReference type="PANTHER" id="PTHR47985">
    <property type="entry name" value="OS07G0668900 PROTEIN"/>
    <property type="match status" value="1"/>
</dbReference>
<dbReference type="InterPro" id="IPR000719">
    <property type="entry name" value="Prot_kinase_dom"/>
</dbReference>
<dbReference type="GO" id="GO:0005524">
    <property type="term" value="F:ATP binding"/>
    <property type="evidence" value="ECO:0007669"/>
    <property type="project" value="UniProtKB-UniRule"/>
</dbReference>
<evidence type="ECO:0000256" key="12">
    <source>
        <dbReference type="SAM" id="MobiDB-lite"/>
    </source>
</evidence>
<feature type="region of interest" description="Disordered" evidence="12">
    <location>
        <begin position="18"/>
        <end position="45"/>
    </location>
</feature>
<dbReference type="GO" id="GO:0005886">
    <property type="term" value="C:plasma membrane"/>
    <property type="evidence" value="ECO:0007669"/>
    <property type="project" value="UniProtKB-SubCell"/>
</dbReference>
<dbReference type="SMART" id="SM00220">
    <property type="entry name" value="S_TKc"/>
    <property type="match status" value="1"/>
</dbReference>
<dbReference type="InterPro" id="IPR017441">
    <property type="entry name" value="Protein_kinase_ATP_BS"/>
</dbReference>
<evidence type="ECO:0000256" key="4">
    <source>
        <dbReference type="ARBA" id="ARBA00022527"/>
    </source>
</evidence>
<evidence type="ECO:0000256" key="10">
    <source>
        <dbReference type="PROSITE-ProRule" id="PRU10141"/>
    </source>
</evidence>
<dbReference type="AlphaFoldDB" id="A0A2G5F136"/>
<dbReference type="OrthoDB" id="4062651at2759"/>
<evidence type="ECO:0000256" key="5">
    <source>
        <dbReference type="ARBA" id="ARBA00022679"/>
    </source>
</evidence>
<dbReference type="PROSITE" id="PS00107">
    <property type="entry name" value="PROTEIN_KINASE_ATP"/>
    <property type="match status" value="1"/>
</dbReference>
<keyword evidence="9" id="KW-0472">Membrane</keyword>
<organism evidence="14 15">
    <name type="scientific">Aquilegia coerulea</name>
    <name type="common">Rocky mountain columbine</name>
    <dbReference type="NCBI Taxonomy" id="218851"/>
    <lineage>
        <taxon>Eukaryota</taxon>
        <taxon>Viridiplantae</taxon>
        <taxon>Streptophyta</taxon>
        <taxon>Embryophyta</taxon>
        <taxon>Tracheophyta</taxon>
        <taxon>Spermatophyta</taxon>
        <taxon>Magnoliopsida</taxon>
        <taxon>Ranunculales</taxon>
        <taxon>Ranunculaceae</taxon>
        <taxon>Thalictroideae</taxon>
        <taxon>Aquilegia</taxon>
    </lineage>
</organism>
<dbReference type="Gene3D" id="3.30.200.20">
    <property type="entry name" value="Phosphorylase Kinase, domain 1"/>
    <property type="match status" value="1"/>
</dbReference>
<feature type="compositionally biased region" description="Polar residues" evidence="12">
    <location>
        <begin position="30"/>
        <end position="43"/>
    </location>
</feature>
<dbReference type="GO" id="GO:0004674">
    <property type="term" value="F:protein serine/threonine kinase activity"/>
    <property type="evidence" value="ECO:0007669"/>
    <property type="project" value="UniProtKB-KW"/>
</dbReference>
<dbReference type="FunFam" id="3.30.200.20:FF:000178">
    <property type="entry name" value="serine/threonine-protein kinase PBS1-like"/>
    <property type="match status" value="1"/>
</dbReference>
<protein>
    <recommendedName>
        <fullName evidence="13">Protein kinase domain-containing protein</fullName>
    </recommendedName>
</protein>
<evidence type="ECO:0000256" key="2">
    <source>
        <dbReference type="ARBA" id="ARBA00008684"/>
    </source>
</evidence>
<proteinExistence type="inferred from homology"/>
<evidence type="ECO:0000256" key="8">
    <source>
        <dbReference type="ARBA" id="ARBA00022840"/>
    </source>
</evidence>
<evidence type="ECO:0000259" key="13">
    <source>
        <dbReference type="PROSITE" id="PS50011"/>
    </source>
</evidence>
<keyword evidence="8 10" id="KW-0067">ATP-binding</keyword>
<feature type="domain" description="Protein kinase" evidence="13">
    <location>
        <begin position="69"/>
        <end position="339"/>
    </location>
</feature>
<dbReference type="SUPFAM" id="SSF56112">
    <property type="entry name" value="Protein kinase-like (PK-like)"/>
    <property type="match status" value="1"/>
</dbReference>
<accession>A0A2G5F136</accession>
<keyword evidence="5" id="KW-0808">Transferase</keyword>